<dbReference type="InterPro" id="IPR051087">
    <property type="entry name" value="Mitochondrial_ACSM"/>
</dbReference>
<keyword evidence="7" id="KW-1185">Reference proteome</keyword>
<gene>
    <name evidence="6" type="ORF">GCM10023350_40850</name>
</gene>
<dbReference type="PANTHER" id="PTHR43605:SF10">
    <property type="entry name" value="ACYL-COA SYNTHETASE MEDIUM CHAIN FAMILY MEMBER 3"/>
    <property type="match status" value="1"/>
</dbReference>
<comment type="similarity">
    <text evidence="1">Belongs to the ATP-dependent AMP-binding enzyme family.</text>
</comment>
<dbReference type="SUPFAM" id="SSF56801">
    <property type="entry name" value="Acetyl-CoA synthetase-like"/>
    <property type="match status" value="1"/>
</dbReference>
<evidence type="ECO:0000256" key="1">
    <source>
        <dbReference type="ARBA" id="ARBA00006432"/>
    </source>
</evidence>
<evidence type="ECO:0000256" key="2">
    <source>
        <dbReference type="ARBA" id="ARBA00022598"/>
    </source>
</evidence>
<keyword evidence="3" id="KW-0547">Nucleotide-binding</keyword>
<evidence type="ECO:0000256" key="3">
    <source>
        <dbReference type="ARBA" id="ARBA00022741"/>
    </source>
</evidence>
<feature type="domain" description="AMP-dependent synthetase/ligase" evidence="5">
    <location>
        <begin position="12"/>
        <end position="97"/>
    </location>
</feature>
<dbReference type="InterPro" id="IPR042099">
    <property type="entry name" value="ANL_N_sf"/>
</dbReference>
<protein>
    <recommendedName>
        <fullName evidence="5">AMP-dependent synthetase/ligase domain-containing protein</fullName>
    </recommendedName>
</protein>
<reference evidence="7" key="1">
    <citation type="journal article" date="2019" name="Int. J. Syst. Evol. Microbiol.">
        <title>The Global Catalogue of Microorganisms (GCM) 10K type strain sequencing project: providing services to taxonomists for standard genome sequencing and annotation.</title>
        <authorList>
            <consortium name="The Broad Institute Genomics Platform"/>
            <consortium name="The Broad Institute Genome Sequencing Center for Infectious Disease"/>
            <person name="Wu L."/>
            <person name="Ma J."/>
        </authorList>
    </citation>
    <scope>NUCLEOTIDE SEQUENCE [LARGE SCALE GENOMIC DNA]</scope>
    <source>
        <strain evidence="7">JCM 18532</strain>
    </source>
</reference>
<name>A0ABP8ZAI7_9ACTN</name>
<dbReference type="InterPro" id="IPR000873">
    <property type="entry name" value="AMP-dep_synth/lig_dom"/>
</dbReference>
<dbReference type="Pfam" id="PF00501">
    <property type="entry name" value="AMP-binding"/>
    <property type="match status" value="1"/>
</dbReference>
<evidence type="ECO:0000259" key="5">
    <source>
        <dbReference type="Pfam" id="PF00501"/>
    </source>
</evidence>
<keyword evidence="4" id="KW-0067">ATP-binding</keyword>
<comment type="caution">
    <text evidence="6">The sequence shown here is derived from an EMBL/GenBank/DDBJ whole genome shotgun (WGS) entry which is preliminary data.</text>
</comment>
<sequence>MLINAHLAGGPGRLREAIAAGEPFNPEVISEVEKHWGLTVRSGFGQTETTAAIANGPCQPLKSGSMGRPLPGVPVVLVDPMSGSLIDGVGEGEICLGLKGNHGRRPLNLMTGYQGDPSRDAAAMASGYYHTGDVGGTR</sequence>
<dbReference type="Proteomes" id="UP001499882">
    <property type="component" value="Unassembled WGS sequence"/>
</dbReference>
<evidence type="ECO:0000256" key="4">
    <source>
        <dbReference type="ARBA" id="ARBA00022840"/>
    </source>
</evidence>
<dbReference type="PANTHER" id="PTHR43605">
    <property type="entry name" value="ACYL-COENZYME A SYNTHETASE"/>
    <property type="match status" value="1"/>
</dbReference>
<dbReference type="EMBL" id="BAABKN010000026">
    <property type="protein sequence ID" value="GAA4751408.1"/>
    <property type="molecule type" value="Genomic_DNA"/>
</dbReference>
<dbReference type="Gene3D" id="3.40.50.12780">
    <property type="entry name" value="N-terminal domain of ligase-like"/>
    <property type="match status" value="1"/>
</dbReference>
<keyword evidence="2" id="KW-0436">Ligase</keyword>
<evidence type="ECO:0000313" key="7">
    <source>
        <dbReference type="Proteomes" id="UP001499882"/>
    </source>
</evidence>
<organism evidence="6 7">
    <name type="scientific">Nocardioides endophyticus</name>
    <dbReference type="NCBI Taxonomy" id="1353775"/>
    <lineage>
        <taxon>Bacteria</taxon>
        <taxon>Bacillati</taxon>
        <taxon>Actinomycetota</taxon>
        <taxon>Actinomycetes</taxon>
        <taxon>Propionibacteriales</taxon>
        <taxon>Nocardioidaceae</taxon>
        <taxon>Nocardioides</taxon>
    </lineage>
</organism>
<proteinExistence type="inferred from homology"/>
<accession>A0ABP8ZAI7</accession>
<evidence type="ECO:0000313" key="6">
    <source>
        <dbReference type="EMBL" id="GAA4751408.1"/>
    </source>
</evidence>